<keyword evidence="1" id="KW-0175">Coiled coil</keyword>
<dbReference type="RefSeq" id="XP_001451362.1">
    <property type="nucleotide sequence ID" value="XM_001451325.1"/>
</dbReference>
<feature type="coiled-coil region" evidence="1">
    <location>
        <begin position="410"/>
        <end position="464"/>
    </location>
</feature>
<feature type="compositionally biased region" description="Low complexity" evidence="2">
    <location>
        <begin position="568"/>
        <end position="580"/>
    </location>
</feature>
<feature type="compositionally biased region" description="Low complexity" evidence="2">
    <location>
        <begin position="594"/>
        <end position="614"/>
    </location>
</feature>
<dbReference type="HOGENOM" id="CLU_308480_0_0_1"/>
<feature type="coiled-coil region" evidence="1">
    <location>
        <begin position="225"/>
        <end position="335"/>
    </location>
</feature>
<dbReference type="EMBL" id="CT868492">
    <property type="protein sequence ID" value="CAK83965.1"/>
    <property type="molecule type" value="Genomic_DNA"/>
</dbReference>
<protein>
    <recommendedName>
        <fullName evidence="5">EF-hand domain-containing protein</fullName>
    </recommendedName>
</protein>
<gene>
    <name evidence="3" type="ORF">GSPATT00039597001</name>
</gene>
<feature type="compositionally biased region" description="Polar residues" evidence="2">
    <location>
        <begin position="583"/>
        <end position="593"/>
    </location>
</feature>
<dbReference type="Proteomes" id="UP000000600">
    <property type="component" value="Unassembled WGS sequence"/>
</dbReference>
<evidence type="ECO:0008006" key="5">
    <source>
        <dbReference type="Google" id="ProtNLM"/>
    </source>
</evidence>
<dbReference type="OMA" id="IDNIRIM"/>
<dbReference type="AlphaFoldDB" id="A0DLP8"/>
<evidence type="ECO:0000313" key="3">
    <source>
        <dbReference type="EMBL" id="CAK83965.1"/>
    </source>
</evidence>
<organism evidence="3 4">
    <name type="scientific">Paramecium tetraurelia</name>
    <dbReference type="NCBI Taxonomy" id="5888"/>
    <lineage>
        <taxon>Eukaryota</taxon>
        <taxon>Sar</taxon>
        <taxon>Alveolata</taxon>
        <taxon>Ciliophora</taxon>
        <taxon>Intramacronucleata</taxon>
        <taxon>Oligohymenophorea</taxon>
        <taxon>Peniculida</taxon>
        <taxon>Parameciidae</taxon>
        <taxon>Paramecium</taxon>
    </lineage>
</organism>
<feature type="region of interest" description="Disordered" evidence="2">
    <location>
        <begin position="564"/>
        <end position="629"/>
    </location>
</feature>
<dbReference type="OrthoDB" id="304545at2759"/>
<dbReference type="InParanoid" id="A0DLP8"/>
<sequence length="957" mass="111332">MEEQLKKLQIIVDHLSKKSKQPNSKILMECYEVFSECILIVQREINLEIGNVMDKLFMIIREMVENSQLKVQPIEPQQVVVATKIPEFVNALQLGSVSVLDQLGNGEQVKNIHQIPWCDYKCKEQKPRNLKGFQDVGTSTVIDYYENCQKSSSQFLKNEEEIREWLEYTNDTIAMLGEAIASKKQLDIEYQGKPGDVDLIISDIQFRRLNLEQVLKSVNPDNFGVQNYDNTVQFLQQHIHQIQQQTAIAVIQKMKHKQEEKDKQQQIINEMKGKIKKKVMHKEDCRCAQYVNDILSLKNKLEQIQTDLAKKEHYIMELEIKNDQKDIQYRMLQQQFYQMESDRMEMKSKLDNYVRLAKKNSDRGYISQSSNDEIVVNGMTAHPRTTSRDQSQQQSSKQQILLTPKENFIIQKKTQQMERLVKLVNALDTNNQTRRLTQMQFILEQKATSQINDLADLIKDIEENDLLQNEAIDNSTVTKEIEPISSRFLDKQSKQFTTQRNSLQNSFEIEMNIDKPTIKVSIPAEQITYQRQVPSNRIMSSVGGSQKKQDLSNTNYNQRQMDTLKIKNSSSNQLSPNSPNGRMKSSQNMSLNRQNSIKQQQQQQQQQQSSQTITDKSKKQANSKNIKDQYQQTDYLHKIDISTQTDRVLNKQTTEQIDNIRIMGTYNKNNSQQLTTSSTFHFNSLGTSGNIVTPIQSNSNSNIQSPRNQISQHHLNSTITGSFPLPSPSPSSALIKNKLQSVKSESENSQLLGRQLSLHTLDNQQPKQSQSLKQRIFERQEEKHQKINHRKMYTSTANQFQSLTPRENTSFKIKSNDDLRLQQFQQNQEDEQLMSDQVLHDLPEQHEHEIIQKAINRTPGYELASELTENILLTMFDNLQNVPEFIELIKKLNKNNSVTFTEFKRFVNRMQAFHKKCGRECNHLQRFYLRLGFVSTKYLNKRKQLILQKPKVLPGFK</sequence>
<proteinExistence type="predicted"/>
<dbReference type="GeneID" id="5037147"/>
<evidence type="ECO:0000313" key="4">
    <source>
        <dbReference type="Proteomes" id="UP000000600"/>
    </source>
</evidence>
<accession>A0DLP8</accession>
<evidence type="ECO:0000256" key="1">
    <source>
        <dbReference type="SAM" id="Coils"/>
    </source>
</evidence>
<dbReference type="KEGG" id="ptm:GSPATT00039597001"/>
<name>A0DLP8_PARTE</name>
<keyword evidence="4" id="KW-1185">Reference proteome</keyword>
<reference evidence="3 4" key="1">
    <citation type="journal article" date="2006" name="Nature">
        <title>Global trends of whole-genome duplications revealed by the ciliate Paramecium tetraurelia.</title>
        <authorList>
            <consortium name="Genoscope"/>
            <person name="Aury J.-M."/>
            <person name="Jaillon O."/>
            <person name="Duret L."/>
            <person name="Noel B."/>
            <person name="Jubin C."/>
            <person name="Porcel B.M."/>
            <person name="Segurens B."/>
            <person name="Daubin V."/>
            <person name="Anthouard V."/>
            <person name="Aiach N."/>
            <person name="Arnaiz O."/>
            <person name="Billaut A."/>
            <person name="Beisson J."/>
            <person name="Blanc I."/>
            <person name="Bouhouche K."/>
            <person name="Camara F."/>
            <person name="Duharcourt S."/>
            <person name="Guigo R."/>
            <person name="Gogendeau D."/>
            <person name="Katinka M."/>
            <person name="Keller A.-M."/>
            <person name="Kissmehl R."/>
            <person name="Klotz C."/>
            <person name="Koll F."/>
            <person name="Le Moue A."/>
            <person name="Lepere C."/>
            <person name="Malinsky S."/>
            <person name="Nowacki M."/>
            <person name="Nowak J.K."/>
            <person name="Plattner H."/>
            <person name="Poulain J."/>
            <person name="Ruiz F."/>
            <person name="Serrano V."/>
            <person name="Zagulski M."/>
            <person name="Dessen P."/>
            <person name="Betermier M."/>
            <person name="Weissenbach J."/>
            <person name="Scarpelli C."/>
            <person name="Schachter V."/>
            <person name="Sperling L."/>
            <person name="Meyer E."/>
            <person name="Cohen J."/>
            <person name="Wincker P."/>
        </authorList>
    </citation>
    <scope>NUCLEOTIDE SEQUENCE [LARGE SCALE GENOMIC DNA]</scope>
    <source>
        <strain evidence="3 4">Stock d4-2</strain>
    </source>
</reference>
<evidence type="ECO:0000256" key="2">
    <source>
        <dbReference type="SAM" id="MobiDB-lite"/>
    </source>
</evidence>